<evidence type="ECO:0000259" key="3">
    <source>
        <dbReference type="PROSITE" id="PS50853"/>
    </source>
</evidence>
<dbReference type="CDD" id="cd00063">
    <property type="entry name" value="FN3"/>
    <property type="match status" value="2"/>
</dbReference>
<reference evidence="4 5" key="1">
    <citation type="submission" date="2016-10" db="EMBL/GenBank/DDBJ databases">
        <authorList>
            <person name="de Groot N.N."/>
        </authorList>
    </citation>
    <scope>NUCLEOTIDE SEQUENCE [LARGE SCALE GENOMIC DNA]</scope>
    <source>
        <strain evidence="4 5">DSM 23031</strain>
    </source>
</reference>
<dbReference type="Pfam" id="PF00041">
    <property type="entry name" value="fn3"/>
    <property type="match status" value="2"/>
</dbReference>
<dbReference type="InterPro" id="IPR026444">
    <property type="entry name" value="Secre_tail"/>
</dbReference>
<dbReference type="Pfam" id="PF20009">
    <property type="entry name" value="GEVED"/>
    <property type="match status" value="1"/>
</dbReference>
<dbReference type="OrthoDB" id="975384at2"/>
<dbReference type="PROSITE" id="PS50853">
    <property type="entry name" value="FN3"/>
    <property type="match status" value="2"/>
</dbReference>
<accession>A0A1H6HNC3</accession>
<dbReference type="PROSITE" id="PS51257">
    <property type="entry name" value="PROKAR_LIPOPROTEIN"/>
    <property type="match status" value="1"/>
</dbReference>
<feature type="signal peptide" evidence="2">
    <location>
        <begin position="1"/>
        <end position="27"/>
    </location>
</feature>
<protein>
    <submittedName>
        <fullName evidence="4">Por secretion system C-terminal sorting domain-containing protein</fullName>
    </submittedName>
</protein>
<dbReference type="InterPro" id="IPR045474">
    <property type="entry name" value="GEVED"/>
</dbReference>
<evidence type="ECO:0000256" key="2">
    <source>
        <dbReference type="SAM" id="SignalP"/>
    </source>
</evidence>
<gene>
    <name evidence="4" type="ORF">SAMN05421593_3263</name>
</gene>
<organism evidence="4 5">
    <name type="scientific">Chryseobacterium culicis</name>
    <dbReference type="NCBI Taxonomy" id="680127"/>
    <lineage>
        <taxon>Bacteria</taxon>
        <taxon>Pseudomonadati</taxon>
        <taxon>Bacteroidota</taxon>
        <taxon>Flavobacteriia</taxon>
        <taxon>Flavobacteriales</taxon>
        <taxon>Weeksellaceae</taxon>
        <taxon>Chryseobacterium group</taxon>
        <taxon>Chryseobacterium</taxon>
    </lineage>
</organism>
<dbReference type="Gene3D" id="2.60.120.200">
    <property type="match status" value="2"/>
</dbReference>
<dbReference type="NCBIfam" id="TIGR04183">
    <property type="entry name" value="Por_Secre_tail"/>
    <property type="match status" value="1"/>
</dbReference>
<dbReference type="EMBL" id="FNWQ01000004">
    <property type="protein sequence ID" value="SEH36592.1"/>
    <property type="molecule type" value="Genomic_DNA"/>
</dbReference>
<proteinExistence type="predicted"/>
<dbReference type="RefSeq" id="WP_089693658.1">
    <property type="nucleotide sequence ID" value="NZ_FNWQ01000004.1"/>
</dbReference>
<feature type="domain" description="Fibronectin type-III" evidence="3">
    <location>
        <begin position="174"/>
        <end position="268"/>
    </location>
</feature>
<dbReference type="Pfam" id="PF18962">
    <property type="entry name" value="Por_Secre_tail"/>
    <property type="match status" value="1"/>
</dbReference>
<feature type="domain" description="Fibronectin type-III" evidence="3">
    <location>
        <begin position="434"/>
        <end position="528"/>
    </location>
</feature>
<feature type="chain" id="PRO_5011668392" evidence="2">
    <location>
        <begin position="28"/>
        <end position="775"/>
    </location>
</feature>
<dbReference type="STRING" id="680127.SAMN05421593_3263"/>
<sequence length="775" mass="82262">MKNILLVGFLMTGFLSSAQTYCTPAFASGCSGGDMIDTFKILGAGLDHQDTGCSAGAYGDYTSMTITMNAGLSYDFTVKHDYSDQNVRIWIDFNNDGTFDDAAPELVASASSDFVGGANITAGQIVIPATVTPGTYRMRVGDKFSGDPIPCNIDGYGEAHDYTVVIGAVPTCFAPTALTVSGVTSNTAQVSWTAPASAPANGYEYYYSTSNTYPSATVTVSGTSTATSVNLPSTLTPATAYYVWVRSACSASDKSAWSSAATFMTSCVSVGVPYALDFESITPPDLPGCTSVVNDGSGNMWKTGDLNDQGFTGNVLQYSYDYANNADTWFFTNGINLTAGVAYRIKYKYANAEGFVYEEKLKVAYGTSASGAGMTTVLADHPNIVSSTATDTFVNFTPSTTGVYYFGFQAYSDANMNQLYVDDINIGLAPACSEPTAVTMSNIAANGATVSWTAATPVPANGYDIYYSTTNTAPTATSTPNFTGITATTYNIPGLAAATTYYVWVRSACTATSTSVWSNSATFTTLCLSTGLPYTLDFENVSVPALPGCTTAVNAGSGNNWETADPPSDSQGFTTNVLRYHYNSLNPANAWFYTQGLSLTAGVQYTISYKYGNNSTTYAEKLKVAYGTSPAASAMTNSVADYPAINDETAHTESITFTVPATGVYYFGFNAYSDNNQYNLYVDDISINNANLSTSEVAVGKNNLKVYPNPFTDIVNISDVKNVKNVSVTDAAGRLVKTISNPESTVHLRDLMQGVYMITLEMKDGSKQTIKAIKK</sequence>
<dbReference type="InterPro" id="IPR003961">
    <property type="entry name" value="FN3_dom"/>
</dbReference>
<dbReference type="InterPro" id="IPR013783">
    <property type="entry name" value="Ig-like_fold"/>
</dbReference>
<dbReference type="SUPFAM" id="SSF49265">
    <property type="entry name" value="Fibronectin type III"/>
    <property type="match status" value="2"/>
</dbReference>
<evidence type="ECO:0000256" key="1">
    <source>
        <dbReference type="ARBA" id="ARBA00022729"/>
    </source>
</evidence>
<dbReference type="AlphaFoldDB" id="A0A1H6HNC3"/>
<keyword evidence="1 2" id="KW-0732">Signal</keyword>
<dbReference type="Gene3D" id="2.60.40.10">
    <property type="entry name" value="Immunoglobulins"/>
    <property type="match status" value="2"/>
</dbReference>
<dbReference type="SMART" id="SM00060">
    <property type="entry name" value="FN3"/>
    <property type="match status" value="2"/>
</dbReference>
<evidence type="ECO:0000313" key="4">
    <source>
        <dbReference type="EMBL" id="SEH36592.1"/>
    </source>
</evidence>
<dbReference type="Proteomes" id="UP000198561">
    <property type="component" value="Unassembled WGS sequence"/>
</dbReference>
<evidence type="ECO:0000313" key="5">
    <source>
        <dbReference type="Proteomes" id="UP000198561"/>
    </source>
</evidence>
<dbReference type="InterPro" id="IPR036116">
    <property type="entry name" value="FN3_sf"/>
</dbReference>
<name>A0A1H6HNC3_CHRCI</name>